<comment type="caution">
    <text evidence="3">The sequence shown here is derived from an EMBL/GenBank/DDBJ whole genome shotgun (WGS) entry which is preliminary data.</text>
</comment>
<reference evidence="3" key="1">
    <citation type="submission" date="2021-01" db="EMBL/GenBank/DDBJ databases">
        <authorList>
            <consortium name="Genoscope - CEA"/>
            <person name="William W."/>
        </authorList>
    </citation>
    <scope>NUCLEOTIDE SEQUENCE</scope>
</reference>
<feature type="signal peptide" evidence="2">
    <location>
        <begin position="1"/>
        <end position="17"/>
    </location>
</feature>
<accession>A0A8S1NEU9</accession>
<evidence type="ECO:0000256" key="1">
    <source>
        <dbReference type="ARBA" id="ARBA00022801"/>
    </source>
</evidence>
<keyword evidence="2" id="KW-0732">Signal</keyword>
<organism evidence="3 4">
    <name type="scientific">Paramecium primaurelia</name>
    <dbReference type="NCBI Taxonomy" id="5886"/>
    <lineage>
        <taxon>Eukaryota</taxon>
        <taxon>Sar</taxon>
        <taxon>Alveolata</taxon>
        <taxon>Ciliophora</taxon>
        <taxon>Intramacronucleata</taxon>
        <taxon>Oligohymenophorea</taxon>
        <taxon>Peniculida</taxon>
        <taxon>Parameciidae</taxon>
        <taxon>Paramecium</taxon>
    </lineage>
</organism>
<keyword evidence="1" id="KW-0378">Hydrolase</keyword>
<gene>
    <name evidence="3" type="ORF">PPRIM_AZ9-3.1.T0860132</name>
</gene>
<evidence type="ECO:0008006" key="5">
    <source>
        <dbReference type="Google" id="ProtNLM"/>
    </source>
</evidence>
<evidence type="ECO:0000256" key="2">
    <source>
        <dbReference type="SAM" id="SignalP"/>
    </source>
</evidence>
<evidence type="ECO:0000313" key="3">
    <source>
        <dbReference type="EMBL" id="CAD8090632.1"/>
    </source>
</evidence>
<dbReference type="Proteomes" id="UP000688137">
    <property type="component" value="Unassembled WGS sequence"/>
</dbReference>
<dbReference type="EMBL" id="CAJJDM010000089">
    <property type="protein sequence ID" value="CAD8090632.1"/>
    <property type="molecule type" value="Genomic_DNA"/>
</dbReference>
<dbReference type="PANTHER" id="PTHR11567">
    <property type="entry name" value="ACID PHOSPHATASE-RELATED"/>
    <property type="match status" value="1"/>
</dbReference>
<sequence length="365" mass="43240">MIVFILLTIIYSKQVSFLRHGIRSPNDYNEQDKELWGDYPQGYLTQKGFDQVKQMANNNFTIHDGSGICNYDSFHMISSAKPRVIHSVIAFIQGLCPQNYNEILVQYFREYYEQYSTDPQNFNKIINSNFSEPFSLNFETFKMKNDFMFHGHKSEQCPLMDVLDDAIYSSSEYNEINKQVRQHSQFNNTFKLFKMCNPNSNVTQDSITITQLKKLYSNILCNEAQGLYDYKLNQEQVEYLMNIFKFQYFGIDYSQPLQHQATLSYILKWLFQEFYSEVEESFFYGHDDNQYALLSVITKEWPYVKFAGRLQFKINNDDQINVFLDDRLLITNFCNEGVNCKLSDSIKYLNKYINPNIERDCQLII</sequence>
<dbReference type="InterPro" id="IPR050645">
    <property type="entry name" value="Histidine_acid_phosphatase"/>
</dbReference>
<evidence type="ECO:0000313" key="4">
    <source>
        <dbReference type="Proteomes" id="UP000688137"/>
    </source>
</evidence>
<dbReference type="OMA" id="IRSPNDY"/>
<dbReference type="AlphaFoldDB" id="A0A8S1NEU9"/>
<keyword evidence="4" id="KW-1185">Reference proteome</keyword>
<dbReference type="PANTHER" id="PTHR11567:SF110">
    <property type="entry name" value="2-PHOSPHOXYLOSE PHOSPHATASE 1"/>
    <property type="match status" value="1"/>
</dbReference>
<name>A0A8S1NEU9_PARPR</name>
<feature type="chain" id="PRO_5035800626" description="Histidine phosphatase family (Branch 2) protein" evidence="2">
    <location>
        <begin position="18"/>
        <end position="365"/>
    </location>
</feature>
<proteinExistence type="predicted"/>
<dbReference type="GO" id="GO:0016791">
    <property type="term" value="F:phosphatase activity"/>
    <property type="evidence" value="ECO:0007669"/>
    <property type="project" value="TreeGrafter"/>
</dbReference>
<protein>
    <recommendedName>
        <fullName evidence="5">Histidine phosphatase family (Branch 2) protein</fullName>
    </recommendedName>
</protein>